<evidence type="ECO:0000259" key="11">
    <source>
        <dbReference type="PROSITE" id="PS51865"/>
    </source>
</evidence>
<feature type="binding site" evidence="9">
    <location>
        <position position="18"/>
    </location>
    <ligand>
        <name>Zn(2+)</name>
        <dbReference type="ChEBI" id="CHEBI:29105"/>
    </ligand>
</feature>
<dbReference type="Proteomes" id="UP000694427">
    <property type="component" value="Unplaced"/>
</dbReference>
<keyword evidence="5" id="KW-0677">Repeat</keyword>
<feature type="compositionally biased region" description="Low complexity" evidence="10">
    <location>
        <begin position="230"/>
        <end position="248"/>
    </location>
</feature>
<dbReference type="AlphaFoldDB" id="A0A8C1JSA6"/>
<dbReference type="Gene3D" id="2.30.42.10">
    <property type="match status" value="2"/>
</dbReference>
<feature type="compositionally biased region" description="Polar residues" evidence="10">
    <location>
        <begin position="211"/>
        <end position="221"/>
    </location>
</feature>
<dbReference type="FunFam" id="2.30.42.10:FF:000056">
    <property type="entry name" value="Golgi reassembly-stacking protein 2 isoform 1"/>
    <property type="match status" value="1"/>
</dbReference>
<evidence type="ECO:0000256" key="6">
    <source>
        <dbReference type="ARBA" id="ARBA00023034"/>
    </source>
</evidence>
<gene>
    <name evidence="12" type="primary">LOC109066136</name>
</gene>
<reference evidence="12" key="1">
    <citation type="submission" date="2025-08" db="UniProtKB">
        <authorList>
            <consortium name="Ensembl"/>
        </authorList>
    </citation>
    <scope>IDENTIFICATION</scope>
</reference>
<dbReference type="SUPFAM" id="SSF50156">
    <property type="entry name" value="PDZ domain-like"/>
    <property type="match status" value="2"/>
</dbReference>
<evidence type="ECO:0000256" key="4">
    <source>
        <dbReference type="ARBA" id="ARBA00022707"/>
    </source>
</evidence>
<dbReference type="PANTHER" id="PTHR12893">
    <property type="entry name" value="GOLGI REASSEMBLY STACKING PROTEIN GRASP"/>
    <property type="match status" value="1"/>
</dbReference>
<dbReference type="PANTHER" id="PTHR12893:SF1">
    <property type="entry name" value="GOLGI REASSEMBLY-STACKING PROTEIN 2"/>
    <property type="match status" value="1"/>
</dbReference>
<feature type="domain" description="PDZ GRASP-type" evidence="11">
    <location>
        <begin position="111"/>
        <end position="199"/>
    </location>
</feature>
<evidence type="ECO:0000313" key="13">
    <source>
        <dbReference type="Proteomes" id="UP000694427"/>
    </source>
</evidence>
<feature type="region of interest" description="Disordered" evidence="10">
    <location>
        <begin position="203"/>
        <end position="249"/>
    </location>
</feature>
<keyword evidence="4" id="KW-0519">Myristate</keyword>
<name>A0A8C1JSA6_CYPCA</name>
<dbReference type="Pfam" id="PF04495">
    <property type="entry name" value="GRASP55_65"/>
    <property type="match status" value="1"/>
</dbReference>
<dbReference type="PROSITE" id="PS51865">
    <property type="entry name" value="PDZ_GRASP"/>
    <property type="match status" value="2"/>
</dbReference>
<accession>A0A8C1JSA6</accession>
<keyword evidence="7" id="KW-0472">Membrane</keyword>
<evidence type="ECO:0000256" key="1">
    <source>
        <dbReference type="ARBA" id="ARBA00004394"/>
    </source>
</evidence>
<dbReference type="InterPro" id="IPR024958">
    <property type="entry name" value="GRASP_PDZ"/>
</dbReference>
<feature type="domain" description="PDZ GRASP-type" evidence="11">
    <location>
        <begin position="15"/>
        <end position="105"/>
    </location>
</feature>
<evidence type="ECO:0000256" key="9">
    <source>
        <dbReference type="PIRSR" id="PIRSR607583-1"/>
    </source>
</evidence>
<dbReference type="FunFam" id="2.30.42.10:FF:000026">
    <property type="entry name" value="Golgi reassembly stacking protein 2"/>
    <property type="match status" value="1"/>
</dbReference>
<evidence type="ECO:0000256" key="7">
    <source>
        <dbReference type="ARBA" id="ARBA00023136"/>
    </source>
</evidence>
<feature type="binding site" evidence="9">
    <location>
        <position position="103"/>
    </location>
    <ligand>
        <name>Zn(2+)</name>
        <dbReference type="ChEBI" id="CHEBI:29105"/>
    </ligand>
</feature>
<keyword evidence="13" id="KW-1185">Reference proteome</keyword>
<sequence length="425" mass="44712">MGGSQSVEIPGGGSEGYHVLRVQENSPGHRAGLEPFFDFIVSINNSRLNKDNDTLKDVLKASVEKPVKMLVYSSKTLELREATVTPSNMWGGQGLLGVSIRFCSFEGANENVWHVLDVEPNSPAALAGLRPHTDYIIGADTVMNESEDLFSLIETHEGKGLKLYVYNTDTDNCREVVITPNSAWGGEGRCVCNPYSTFRRGEENQLPRTHPQGQDGVQLSAVTPPPVSQPVPTGLEDSLSGLSLSSAPPSIPSELHTGVPTVPLLPTQVTPGLGPLPIVNPSTSVPGLMSLPSGLPPLPNLPNLPNLNLPLPHLSAVSLAGISGLPPTTAGLPPLPPLNLPGISPLPMHTILPSTLPSMPGVTLPSSLAPSDHIPPVSLATAQTPALRLDATSTPAVKDRTSEMPVATETLLQQTTNAQMAPESS</sequence>
<proteinExistence type="inferred from homology"/>
<dbReference type="InterPro" id="IPR036034">
    <property type="entry name" value="PDZ_sf"/>
</dbReference>
<dbReference type="InterPro" id="IPR007583">
    <property type="entry name" value="GRASP55_65"/>
</dbReference>
<keyword evidence="6" id="KW-0333">Golgi apparatus</keyword>
<evidence type="ECO:0000256" key="3">
    <source>
        <dbReference type="ARBA" id="ARBA00022553"/>
    </source>
</evidence>
<comment type="similarity">
    <text evidence="2">Belongs to the GORASP family.</text>
</comment>
<protein>
    <submittedName>
        <fullName evidence="12">Golgi reassembly-stacking protein 2-like</fullName>
    </submittedName>
</protein>
<evidence type="ECO:0000256" key="2">
    <source>
        <dbReference type="ARBA" id="ARBA00007144"/>
    </source>
</evidence>
<keyword evidence="8" id="KW-0449">Lipoprotein</keyword>
<evidence type="ECO:0000256" key="10">
    <source>
        <dbReference type="SAM" id="MobiDB-lite"/>
    </source>
</evidence>
<dbReference type="GO" id="GO:0046872">
    <property type="term" value="F:metal ion binding"/>
    <property type="evidence" value="ECO:0007669"/>
    <property type="project" value="UniProtKB-KW"/>
</dbReference>
<evidence type="ECO:0000256" key="8">
    <source>
        <dbReference type="ARBA" id="ARBA00023288"/>
    </source>
</evidence>
<reference evidence="12" key="2">
    <citation type="submission" date="2025-09" db="UniProtKB">
        <authorList>
            <consortium name="Ensembl"/>
        </authorList>
    </citation>
    <scope>IDENTIFICATION</scope>
</reference>
<keyword evidence="3" id="KW-0597">Phosphoprotein</keyword>
<keyword evidence="9" id="KW-0862">Zinc</keyword>
<evidence type="ECO:0000313" key="12">
    <source>
        <dbReference type="Ensembl" id="ENSCCRP00010036291.1"/>
    </source>
</evidence>
<dbReference type="GO" id="GO:0007030">
    <property type="term" value="P:Golgi organization"/>
    <property type="evidence" value="ECO:0007669"/>
    <property type="project" value="TreeGrafter"/>
</dbReference>
<organism evidence="12 13">
    <name type="scientific">Cyprinus carpio</name>
    <name type="common">Common carp</name>
    <dbReference type="NCBI Taxonomy" id="7962"/>
    <lineage>
        <taxon>Eukaryota</taxon>
        <taxon>Metazoa</taxon>
        <taxon>Chordata</taxon>
        <taxon>Craniata</taxon>
        <taxon>Vertebrata</taxon>
        <taxon>Euteleostomi</taxon>
        <taxon>Actinopterygii</taxon>
        <taxon>Neopterygii</taxon>
        <taxon>Teleostei</taxon>
        <taxon>Ostariophysi</taxon>
        <taxon>Cypriniformes</taxon>
        <taxon>Cyprinidae</taxon>
        <taxon>Cyprininae</taxon>
        <taxon>Cyprinus</taxon>
    </lineage>
</organism>
<keyword evidence="9" id="KW-0479">Metal-binding</keyword>
<dbReference type="Ensembl" id="ENSCCRT00010039850.1">
    <property type="protein sequence ID" value="ENSCCRP00010036291.1"/>
    <property type="gene ID" value="ENSCCRG00010015493.1"/>
</dbReference>
<evidence type="ECO:0000256" key="5">
    <source>
        <dbReference type="ARBA" id="ARBA00022737"/>
    </source>
</evidence>
<comment type="subcellular location">
    <subcellularLocation>
        <location evidence="1">Golgi apparatus membrane</location>
    </subcellularLocation>
</comment>
<dbReference type="GO" id="GO:0000139">
    <property type="term" value="C:Golgi membrane"/>
    <property type="evidence" value="ECO:0007669"/>
    <property type="project" value="UniProtKB-SubCell"/>
</dbReference>